<name>A0ABY6C6V5_9HYPH</name>
<dbReference type="EMBL" id="CP104964">
    <property type="protein sequence ID" value="UXN67877.1"/>
    <property type="molecule type" value="Genomic_DNA"/>
</dbReference>
<gene>
    <name evidence="2" type="ORF">N8A98_02115</name>
</gene>
<keyword evidence="3" id="KW-1185">Reference proteome</keyword>
<evidence type="ECO:0000313" key="3">
    <source>
        <dbReference type="Proteomes" id="UP001061862"/>
    </source>
</evidence>
<feature type="domain" description="HD-GYP" evidence="1">
    <location>
        <begin position="117"/>
        <end position="305"/>
    </location>
</feature>
<dbReference type="SUPFAM" id="SSF109604">
    <property type="entry name" value="HD-domain/PDEase-like"/>
    <property type="match status" value="1"/>
</dbReference>
<dbReference type="CDD" id="cd00077">
    <property type="entry name" value="HDc"/>
    <property type="match status" value="1"/>
</dbReference>
<evidence type="ECO:0000259" key="1">
    <source>
        <dbReference type="PROSITE" id="PS51832"/>
    </source>
</evidence>
<dbReference type="PANTHER" id="PTHR43155">
    <property type="entry name" value="CYCLIC DI-GMP PHOSPHODIESTERASE PA4108-RELATED"/>
    <property type="match status" value="1"/>
</dbReference>
<dbReference type="InterPro" id="IPR037522">
    <property type="entry name" value="HD_GYP_dom"/>
</dbReference>
<dbReference type="PROSITE" id="PS51832">
    <property type="entry name" value="HD_GYP"/>
    <property type="match status" value="1"/>
</dbReference>
<evidence type="ECO:0000313" key="2">
    <source>
        <dbReference type="EMBL" id="UXN67877.1"/>
    </source>
</evidence>
<proteinExistence type="predicted"/>
<geneLocation type="plasmid" evidence="2 3">
    <name>p_unnamed1</name>
</geneLocation>
<dbReference type="SMART" id="SM00471">
    <property type="entry name" value="HDc"/>
    <property type="match status" value="1"/>
</dbReference>
<dbReference type="InterPro" id="IPR006675">
    <property type="entry name" value="HDIG_dom"/>
</dbReference>
<dbReference type="Pfam" id="PF13487">
    <property type="entry name" value="HD_5"/>
    <property type="match status" value="1"/>
</dbReference>
<dbReference type="NCBIfam" id="TIGR00277">
    <property type="entry name" value="HDIG"/>
    <property type="match status" value="1"/>
</dbReference>
<dbReference type="Gene3D" id="1.10.3210.10">
    <property type="entry name" value="Hypothetical protein af1432"/>
    <property type="match status" value="1"/>
</dbReference>
<dbReference type="Proteomes" id="UP001061862">
    <property type="component" value="Plasmid p_unnamed1"/>
</dbReference>
<reference evidence="2 3" key="1">
    <citation type="submission" date="2022-09" db="EMBL/GenBank/DDBJ databases">
        <title>Interaction between co-microsymbionts with complementary sets of symbiotic genes in legume-rhizobium systems.</title>
        <authorList>
            <person name="Safronova V."/>
            <person name="Sazanova A."/>
            <person name="Afonin A."/>
            <person name="Chirak E."/>
        </authorList>
    </citation>
    <scope>NUCLEOTIDE SEQUENCE [LARGE SCALE GENOMIC DNA]</scope>
    <source>
        <strain evidence="2 3">A18/4-1</strain>
        <plasmid evidence="2 3">p_unnamed1</plasmid>
    </source>
</reference>
<protein>
    <submittedName>
        <fullName evidence="2">HD domain-containing protein</fullName>
    </submittedName>
</protein>
<organism evidence="2 3">
    <name type="scientific">Devosia neptuniae</name>
    <dbReference type="NCBI Taxonomy" id="191302"/>
    <lineage>
        <taxon>Bacteria</taxon>
        <taxon>Pseudomonadati</taxon>
        <taxon>Pseudomonadota</taxon>
        <taxon>Alphaproteobacteria</taxon>
        <taxon>Hyphomicrobiales</taxon>
        <taxon>Devosiaceae</taxon>
        <taxon>Devosia</taxon>
    </lineage>
</organism>
<dbReference type="RefSeq" id="WP_262165396.1">
    <property type="nucleotide sequence ID" value="NZ_CP104964.1"/>
</dbReference>
<dbReference type="PANTHER" id="PTHR43155:SF2">
    <property type="entry name" value="CYCLIC DI-GMP PHOSPHODIESTERASE PA4108"/>
    <property type="match status" value="1"/>
</dbReference>
<sequence>MTDIDTVLGLRRQFEAPAAHHAPRYFVIGADRHHGGTQARALGASMTLFRPFAPEDLLGDISADCAASFSVELAQIDDVVCAGVDAAHRVFLKIFEGLKAGQGLSLEDVLEQEEVISNALCKGGLQRWLEVVSLHHNSTYRHCLSVTGFAVAFAQHLGFSSRDQRRLARAALLHDLGKACIPLSILDKPGRLTEPEMAEMQRHCKLGYDLLLQQGGFPSESLDVVLHHHELLDGSGYPDRLSNTQISDVVRMVTIADIYSALIERRSYRAGMDRHEAFLVLESMGGKLDRDLLRAFRGVALGAAT</sequence>
<keyword evidence="2" id="KW-0614">Plasmid</keyword>
<accession>A0ABY6C6V5</accession>
<dbReference type="InterPro" id="IPR003607">
    <property type="entry name" value="HD/PDEase_dom"/>
</dbReference>